<feature type="binding site" evidence="12">
    <location>
        <begin position="350"/>
        <end position="352"/>
    </location>
    <ligand>
        <name>(6S)-5,6,7,8-tetrahydrofolate</name>
        <dbReference type="ChEBI" id="CHEBI:57453"/>
    </ligand>
</feature>
<evidence type="ECO:0000256" key="8">
    <source>
        <dbReference type="ARBA" id="ARBA00022605"/>
    </source>
</evidence>
<keyword evidence="9 12" id="KW-0808">Transferase</keyword>
<dbReference type="UniPathway" id="UPA00288">
    <property type="reaction ID" value="UER01023"/>
</dbReference>
<dbReference type="Gene3D" id="3.40.640.10">
    <property type="entry name" value="Type I PLP-dependent aspartate aminotransferase-like (Major domain)"/>
    <property type="match status" value="1"/>
</dbReference>
<evidence type="ECO:0000313" key="16">
    <source>
        <dbReference type="Proteomes" id="UP000095255"/>
    </source>
</evidence>
<evidence type="ECO:0000256" key="3">
    <source>
        <dbReference type="ARBA" id="ARBA00004496"/>
    </source>
</evidence>
<dbReference type="InterPro" id="IPR015424">
    <property type="entry name" value="PyrdxlP-dep_Trfase"/>
</dbReference>
<dbReference type="FunFam" id="3.40.640.10:FF:000001">
    <property type="entry name" value="Serine hydroxymethyltransferase"/>
    <property type="match status" value="1"/>
</dbReference>
<evidence type="ECO:0000256" key="5">
    <source>
        <dbReference type="ARBA" id="ARBA00011738"/>
    </source>
</evidence>
<comment type="catalytic activity">
    <reaction evidence="1 12">
        <text>(6R)-5,10-methylene-5,6,7,8-tetrahydrofolate + glycine + H2O = (6S)-5,6,7,8-tetrahydrofolate + L-serine</text>
        <dbReference type="Rhea" id="RHEA:15481"/>
        <dbReference type="ChEBI" id="CHEBI:15377"/>
        <dbReference type="ChEBI" id="CHEBI:15636"/>
        <dbReference type="ChEBI" id="CHEBI:33384"/>
        <dbReference type="ChEBI" id="CHEBI:57305"/>
        <dbReference type="ChEBI" id="CHEBI:57453"/>
        <dbReference type="EC" id="2.1.2.1"/>
    </reaction>
</comment>
<dbReference type="GO" id="GO:0030170">
    <property type="term" value="F:pyridoxal phosphate binding"/>
    <property type="evidence" value="ECO:0007669"/>
    <property type="project" value="UniProtKB-UniRule"/>
</dbReference>
<dbReference type="PANTHER" id="PTHR11680">
    <property type="entry name" value="SERINE HYDROXYMETHYLTRANSFERASE"/>
    <property type="match status" value="1"/>
</dbReference>
<comment type="cofactor">
    <cofactor evidence="2 12 13">
        <name>pyridoxal 5'-phosphate</name>
        <dbReference type="ChEBI" id="CHEBI:597326"/>
    </cofactor>
</comment>
<dbReference type="Proteomes" id="UP000095255">
    <property type="component" value="Unassembled WGS sequence"/>
</dbReference>
<dbReference type="AlphaFoldDB" id="A0A1E5L5K0"/>
<dbReference type="InterPro" id="IPR015422">
    <property type="entry name" value="PyrdxlP-dep_Trfase_small"/>
</dbReference>
<evidence type="ECO:0000313" key="15">
    <source>
        <dbReference type="EMBL" id="OEH85432.1"/>
    </source>
</evidence>
<comment type="subcellular location">
    <subcellularLocation>
        <location evidence="3 12">Cytoplasm</location>
    </subcellularLocation>
</comment>
<evidence type="ECO:0000256" key="7">
    <source>
        <dbReference type="ARBA" id="ARBA00022563"/>
    </source>
</evidence>
<evidence type="ECO:0000256" key="10">
    <source>
        <dbReference type="ARBA" id="ARBA00022898"/>
    </source>
</evidence>
<comment type="function">
    <text evidence="11">Catalyzes the reversible interconversion of serine and glycine with tetrahydrofolate (THF) serving as the one-carbon carrier. This reaction serves as the major source of one-carbon groups required for the biosynthesis of purines, thymidylate, methionine, and other important biomolecules. Also exhibits THF-independent aldolase activity toward beta-hydroxyamino acids, producing glycine and aldehydes, via a retro-aldol mechanism. Thus, is able to catalyze the cleavage of L-allo-threonine.</text>
</comment>
<feature type="binding site" evidence="12">
    <location>
        <position position="118"/>
    </location>
    <ligand>
        <name>(6S)-5,6,7,8-tetrahydrofolate</name>
        <dbReference type="ChEBI" id="CHEBI:57453"/>
    </ligand>
</feature>
<dbReference type="PANTHER" id="PTHR11680:SF35">
    <property type="entry name" value="SERINE HYDROXYMETHYLTRANSFERASE 1"/>
    <property type="match status" value="1"/>
</dbReference>
<evidence type="ECO:0000256" key="1">
    <source>
        <dbReference type="ARBA" id="ARBA00001528"/>
    </source>
</evidence>
<comment type="similarity">
    <text evidence="4 12">Belongs to the SHMT family.</text>
</comment>
<keyword evidence="7 12" id="KW-0554">One-carbon metabolism</keyword>
<dbReference type="GO" id="GO:0035999">
    <property type="term" value="P:tetrahydrofolate interconversion"/>
    <property type="evidence" value="ECO:0007669"/>
    <property type="project" value="UniProtKB-UniRule"/>
</dbReference>
<reference evidence="15 16" key="1">
    <citation type="submission" date="2016-09" db="EMBL/GenBank/DDBJ databases">
        <title>Desulfuribacillus arsenicus sp. nov., an obligately anaerobic, dissimilatory arsenic- and antimonate-reducing bacterium isolated from anoxic sediments.</title>
        <authorList>
            <person name="Abin C.A."/>
            <person name="Hollibaugh J.T."/>
        </authorList>
    </citation>
    <scope>NUCLEOTIDE SEQUENCE [LARGE SCALE GENOMIC DNA]</scope>
    <source>
        <strain evidence="15 16">MLFW-2</strain>
    </source>
</reference>
<dbReference type="GO" id="GO:0019264">
    <property type="term" value="P:glycine biosynthetic process from serine"/>
    <property type="evidence" value="ECO:0007669"/>
    <property type="project" value="UniProtKB-UniRule"/>
</dbReference>
<evidence type="ECO:0000256" key="9">
    <source>
        <dbReference type="ARBA" id="ARBA00022679"/>
    </source>
</evidence>
<evidence type="ECO:0000259" key="14">
    <source>
        <dbReference type="Pfam" id="PF00464"/>
    </source>
</evidence>
<dbReference type="CDD" id="cd00378">
    <property type="entry name" value="SHMT"/>
    <property type="match status" value="1"/>
</dbReference>
<feature type="binding site" evidence="12">
    <location>
        <begin position="122"/>
        <end position="124"/>
    </location>
    <ligand>
        <name>(6S)-5,6,7,8-tetrahydrofolate</name>
        <dbReference type="ChEBI" id="CHEBI:57453"/>
    </ligand>
</feature>
<feature type="binding site" evidence="12">
    <location>
        <position position="241"/>
    </location>
    <ligand>
        <name>(6S)-5,6,7,8-tetrahydrofolate</name>
        <dbReference type="ChEBI" id="CHEBI:57453"/>
    </ligand>
</feature>
<proteinExistence type="inferred from homology"/>
<dbReference type="InterPro" id="IPR049943">
    <property type="entry name" value="Ser_HO-MeTrfase-like"/>
</dbReference>
<dbReference type="HAMAP" id="MF_00051">
    <property type="entry name" value="SHMT"/>
    <property type="match status" value="1"/>
</dbReference>
<evidence type="ECO:0000256" key="11">
    <source>
        <dbReference type="ARBA" id="ARBA00054606"/>
    </source>
</evidence>
<dbReference type="SUPFAM" id="SSF53383">
    <property type="entry name" value="PLP-dependent transferases"/>
    <property type="match status" value="1"/>
</dbReference>
<dbReference type="EMBL" id="MJAT01000022">
    <property type="protein sequence ID" value="OEH85432.1"/>
    <property type="molecule type" value="Genomic_DNA"/>
</dbReference>
<keyword evidence="8 12" id="KW-0028">Amino-acid biosynthesis</keyword>
<sequence length="421" mass="45800">MLKHVKNQDPQIAELIDLELERQRNKIELIASENFVSQAVMEAMGTVLTNKYAEGYPGKRYYGGCEHVDVVEDIARDRLKQIFGAEHVNVQPHSGAQANMAVYFALLKTGDTVLGMNLAHGGHLTHGSPVNMSGQYYNFVAYGVDEVNHRIDYDQVEKLAIEHKPKMIVAGASAYPRVIDFERMSEIAKKVNAYFMVDMAHIAGLVATGHHPSPIPYADVVTSTTHKTLRGPRGGVILCKEEYAKAIDKAVFPGSQGGPLMHVIAAKAVAFGEALKPEFKQYSQNVVDNAAALAKALTARGFNLISGGTDNHLLLVDLRSVNLTGKVAEHVLDEVGVTVNKNAIPNDPESPFVTSGVRIGTAAVSSRGMVVEDMESIAEIISITLKAPEDEASLEKAKALVKQLCDKYPMYVCPRHSQIAE</sequence>
<feature type="domain" description="Serine hydroxymethyltransferase-like" evidence="14">
    <location>
        <begin position="6"/>
        <end position="381"/>
    </location>
</feature>
<keyword evidence="16" id="KW-1185">Reference proteome</keyword>
<gene>
    <name evidence="12" type="primary">glyA</name>
    <name evidence="15" type="ORF">BHU72_04920</name>
</gene>
<dbReference type="GO" id="GO:0005829">
    <property type="term" value="C:cytosol"/>
    <property type="evidence" value="ECO:0007669"/>
    <property type="project" value="TreeGrafter"/>
</dbReference>
<dbReference type="RefSeq" id="WP_069702259.1">
    <property type="nucleotide sequence ID" value="NZ_MJAT01000022.1"/>
</dbReference>
<organism evidence="15 16">
    <name type="scientific">Desulfuribacillus stibiiarsenatis</name>
    <dbReference type="NCBI Taxonomy" id="1390249"/>
    <lineage>
        <taxon>Bacteria</taxon>
        <taxon>Bacillati</taxon>
        <taxon>Bacillota</taxon>
        <taxon>Desulfuribacillia</taxon>
        <taxon>Desulfuribacillales</taxon>
        <taxon>Desulfuribacillaceae</taxon>
        <taxon>Desulfuribacillus</taxon>
    </lineage>
</organism>
<keyword evidence="6 12" id="KW-0963">Cytoplasm</keyword>
<dbReference type="InterPro" id="IPR001085">
    <property type="entry name" value="Ser_HO-MeTrfase"/>
</dbReference>
<dbReference type="EC" id="2.1.2.1" evidence="12"/>
<evidence type="ECO:0000256" key="4">
    <source>
        <dbReference type="ARBA" id="ARBA00006376"/>
    </source>
</evidence>
<dbReference type="GO" id="GO:0004372">
    <property type="term" value="F:glycine hydroxymethyltransferase activity"/>
    <property type="evidence" value="ECO:0007669"/>
    <property type="project" value="UniProtKB-UniRule"/>
</dbReference>
<dbReference type="Gene3D" id="3.90.1150.10">
    <property type="entry name" value="Aspartate Aminotransferase, domain 1"/>
    <property type="match status" value="1"/>
</dbReference>
<name>A0A1E5L5K0_9FIRM</name>
<keyword evidence="10 12" id="KW-0663">Pyridoxal phosphate</keyword>
<comment type="pathway">
    <text evidence="12">One-carbon metabolism; tetrahydrofolate interconversion.</text>
</comment>
<dbReference type="OrthoDB" id="9803846at2"/>
<protein>
    <recommendedName>
        <fullName evidence="12">Serine hydroxymethyltransferase</fullName>
        <shortName evidence="12">SHMT</shortName>
        <shortName evidence="12">Serine methylase</shortName>
        <ecNumber evidence="12">2.1.2.1</ecNumber>
    </recommendedName>
</protein>
<evidence type="ECO:0000256" key="12">
    <source>
        <dbReference type="HAMAP-Rule" id="MF_00051"/>
    </source>
</evidence>
<dbReference type="PIRSF" id="PIRSF000412">
    <property type="entry name" value="SHMT"/>
    <property type="match status" value="1"/>
</dbReference>
<feature type="modified residue" description="N6-(pyridoxal phosphate)lysine" evidence="12 13">
    <location>
        <position position="227"/>
    </location>
</feature>
<evidence type="ECO:0000256" key="6">
    <source>
        <dbReference type="ARBA" id="ARBA00022490"/>
    </source>
</evidence>
<keyword evidence="15" id="KW-0489">Methyltransferase</keyword>
<dbReference type="UniPathway" id="UPA00193"/>
<evidence type="ECO:0000256" key="13">
    <source>
        <dbReference type="PIRSR" id="PIRSR000412-50"/>
    </source>
</evidence>
<dbReference type="PROSITE" id="PS00096">
    <property type="entry name" value="SHMT"/>
    <property type="match status" value="1"/>
</dbReference>
<dbReference type="InterPro" id="IPR015421">
    <property type="entry name" value="PyrdxlP-dep_Trfase_major"/>
</dbReference>
<dbReference type="Pfam" id="PF00464">
    <property type="entry name" value="SHMT"/>
    <property type="match status" value="1"/>
</dbReference>
<comment type="pathway">
    <text evidence="12">Amino-acid biosynthesis; glycine biosynthesis; glycine from L-serine: step 1/1.</text>
</comment>
<dbReference type="NCBIfam" id="NF000586">
    <property type="entry name" value="PRK00011.1"/>
    <property type="match status" value="1"/>
</dbReference>
<dbReference type="GO" id="GO:0032259">
    <property type="term" value="P:methylation"/>
    <property type="evidence" value="ECO:0007669"/>
    <property type="project" value="UniProtKB-KW"/>
</dbReference>
<comment type="subunit">
    <text evidence="5 12">Homodimer.</text>
</comment>
<evidence type="ECO:0000256" key="2">
    <source>
        <dbReference type="ARBA" id="ARBA00001933"/>
    </source>
</evidence>
<dbReference type="InterPro" id="IPR039429">
    <property type="entry name" value="SHMT-like_dom"/>
</dbReference>
<dbReference type="GO" id="GO:0008168">
    <property type="term" value="F:methyltransferase activity"/>
    <property type="evidence" value="ECO:0007669"/>
    <property type="project" value="UniProtKB-KW"/>
</dbReference>
<accession>A0A1E5L5K0</accession>
<dbReference type="InterPro" id="IPR019798">
    <property type="entry name" value="Ser_HO-MeTrfase_PLP_BS"/>
</dbReference>
<comment type="caution">
    <text evidence="15">The sequence shown here is derived from an EMBL/GenBank/DDBJ whole genome shotgun (WGS) entry which is preliminary data.</text>
</comment>
<dbReference type="FunFam" id="3.90.1150.10:FF:000003">
    <property type="entry name" value="Serine hydroxymethyltransferase"/>
    <property type="match status" value="1"/>
</dbReference>
<feature type="site" description="Plays an important role in substrate specificity" evidence="12">
    <location>
        <position position="226"/>
    </location>
</feature>
<dbReference type="STRING" id="1390249.BHU72_04920"/>